<dbReference type="Proteomes" id="UP000663836">
    <property type="component" value="Unassembled WGS sequence"/>
</dbReference>
<proteinExistence type="predicted"/>
<feature type="non-terminal residue" evidence="1">
    <location>
        <position position="41"/>
    </location>
</feature>
<reference evidence="1" key="1">
    <citation type="submission" date="2021-02" db="EMBL/GenBank/DDBJ databases">
        <authorList>
            <person name="Nowell W R."/>
        </authorList>
    </citation>
    <scope>NUCLEOTIDE SEQUENCE</scope>
</reference>
<evidence type="ECO:0000313" key="2">
    <source>
        <dbReference type="Proteomes" id="UP000663836"/>
    </source>
</evidence>
<sequence>MMSSWDTPPTLYYRNSVGHFNNSQVFMLYKNAVLLNIPVST</sequence>
<comment type="caution">
    <text evidence="1">The sequence shown here is derived from an EMBL/GenBank/DDBJ whole genome shotgun (WGS) entry which is preliminary data.</text>
</comment>
<accession>A0A820N0H2</accession>
<dbReference type="EMBL" id="CAJOBD010060281">
    <property type="protein sequence ID" value="CAF4380636.1"/>
    <property type="molecule type" value="Genomic_DNA"/>
</dbReference>
<protein>
    <submittedName>
        <fullName evidence="1">Uncharacterized protein</fullName>
    </submittedName>
</protein>
<organism evidence="1 2">
    <name type="scientific">Rotaria sordida</name>
    <dbReference type="NCBI Taxonomy" id="392033"/>
    <lineage>
        <taxon>Eukaryota</taxon>
        <taxon>Metazoa</taxon>
        <taxon>Spiralia</taxon>
        <taxon>Gnathifera</taxon>
        <taxon>Rotifera</taxon>
        <taxon>Eurotatoria</taxon>
        <taxon>Bdelloidea</taxon>
        <taxon>Philodinida</taxon>
        <taxon>Philodinidae</taxon>
        <taxon>Rotaria</taxon>
    </lineage>
</organism>
<name>A0A820N0H2_9BILA</name>
<evidence type="ECO:0000313" key="1">
    <source>
        <dbReference type="EMBL" id="CAF4380636.1"/>
    </source>
</evidence>
<dbReference type="AlphaFoldDB" id="A0A820N0H2"/>
<gene>
    <name evidence="1" type="ORF">JBS370_LOCUS42832</name>
</gene>